<reference evidence="2 3" key="1">
    <citation type="journal article" date="2014" name="Int. J. Syst. Evol. Microbiol.">
        <title>Complete genome sequence of Corynebacterium casei LMG S-19264T (=DSM 44701T), isolated from a smear-ripened cheese.</title>
        <authorList>
            <consortium name="US DOE Joint Genome Institute (JGI-PGF)"/>
            <person name="Walter F."/>
            <person name="Albersmeier A."/>
            <person name="Kalinowski J."/>
            <person name="Ruckert C."/>
        </authorList>
    </citation>
    <scope>NUCLEOTIDE SEQUENCE [LARGE SCALE GENOMIC DNA]</scope>
    <source>
        <strain evidence="2 3">KCTC 12285</strain>
    </source>
</reference>
<dbReference type="CDD" id="cd00158">
    <property type="entry name" value="RHOD"/>
    <property type="match status" value="1"/>
</dbReference>
<dbReference type="PROSITE" id="PS50206">
    <property type="entry name" value="RHODANESE_3"/>
    <property type="match status" value="1"/>
</dbReference>
<dbReference type="InterPro" id="IPR036873">
    <property type="entry name" value="Rhodanese-like_dom_sf"/>
</dbReference>
<protein>
    <recommendedName>
        <fullName evidence="1">Rhodanese domain-containing protein</fullName>
    </recommendedName>
</protein>
<dbReference type="InterPro" id="IPR050229">
    <property type="entry name" value="GlpE_sulfurtransferase"/>
</dbReference>
<gene>
    <name evidence="2" type="ORF">GCM10007384_24540</name>
</gene>
<dbReference type="EMBL" id="BMWS01000016">
    <property type="protein sequence ID" value="GGX22425.1"/>
    <property type="molecule type" value="Genomic_DNA"/>
</dbReference>
<name>A0A918JVC1_9FLAO</name>
<organism evidence="2 3">
    <name type="scientific">Aquimarina muelleri</name>
    <dbReference type="NCBI Taxonomy" id="279356"/>
    <lineage>
        <taxon>Bacteria</taxon>
        <taxon>Pseudomonadati</taxon>
        <taxon>Bacteroidota</taxon>
        <taxon>Flavobacteriia</taxon>
        <taxon>Flavobacteriales</taxon>
        <taxon>Flavobacteriaceae</taxon>
        <taxon>Aquimarina</taxon>
    </lineage>
</organism>
<evidence type="ECO:0000313" key="3">
    <source>
        <dbReference type="Proteomes" id="UP000601108"/>
    </source>
</evidence>
<dbReference type="Pfam" id="PF00581">
    <property type="entry name" value="Rhodanese"/>
    <property type="match status" value="1"/>
</dbReference>
<dbReference type="NCBIfam" id="NF045521">
    <property type="entry name" value="rhoda_near_glyco"/>
    <property type="match status" value="1"/>
</dbReference>
<dbReference type="Proteomes" id="UP000601108">
    <property type="component" value="Unassembled WGS sequence"/>
</dbReference>
<feature type="domain" description="Rhodanese" evidence="1">
    <location>
        <begin position="45"/>
        <end position="136"/>
    </location>
</feature>
<dbReference type="InterPro" id="IPR001763">
    <property type="entry name" value="Rhodanese-like_dom"/>
</dbReference>
<accession>A0A918JVC1</accession>
<keyword evidence="3" id="KW-1185">Reference proteome</keyword>
<evidence type="ECO:0000313" key="2">
    <source>
        <dbReference type="EMBL" id="GGX22425.1"/>
    </source>
</evidence>
<dbReference type="RefSeq" id="WP_027412205.1">
    <property type="nucleotide sequence ID" value="NZ_BMWS01000016.1"/>
</dbReference>
<evidence type="ECO:0000259" key="1">
    <source>
        <dbReference type="PROSITE" id="PS50206"/>
    </source>
</evidence>
<dbReference type="SMART" id="SM00450">
    <property type="entry name" value="RHOD"/>
    <property type="match status" value="1"/>
</dbReference>
<dbReference type="PANTHER" id="PTHR43031:SF1">
    <property type="entry name" value="PYRIDINE NUCLEOTIDE-DISULPHIDE OXIDOREDUCTASE"/>
    <property type="match status" value="1"/>
</dbReference>
<dbReference type="Gene3D" id="3.40.250.10">
    <property type="entry name" value="Rhodanese-like domain"/>
    <property type="match status" value="1"/>
</dbReference>
<sequence>MKIFTLLITLLYITTASGQNSLEDLLKKYNTHSIPYISVSELQKIKDTVLILDAREKKEYQISHLQDAIHVGYIDFKIDSVLKQNIPKDSTIVVYCSLGIRSEDVSEKLKKAGYTKVYNLYGGIFEWKNQNYSVINPKNEVTEEVHTYSKEWSIWLRKGIKIYTN</sequence>
<comment type="caution">
    <text evidence="2">The sequence shown here is derived from an EMBL/GenBank/DDBJ whole genome shotgun (WGS) entry which is preliminary data.</text>
</comment>
<dbReference type="AlphaFoldDB" id="A0A918JVC1"/>
<dbReference type="SUPFAM" id="SSF52821">
    <property type="entry name" value="Rhodanese/Cell cycle control phosphatase"/>
    <property type="match status" value="1"/>
</dbReference>
<dbReference type="PANTHER" id="PTHR43031">
    <property type="entry name" value="FAD-DEPENDENT OXIDOREDUCTASE"/>
    <property type="match status" value="1"/>
</dbReference>
<proteinExistence type="predicted"/>